<dbReference type="PANTHER" id="PTHR46434:SF1">
    <property type="entry name" value="GENETIC INTERACTOR OF PROHIBITINS 3, MITOCHONDRIAL"/>
    <property type="match status" value="1"/>
</dbReference>
<dbReference type="Gene3D" id="3.40.50.300">
    <property type="entry name" value="P-loop containing nucleotide triphosphate hydrolases"/>
    <property type="match status" value="1"/>
</dbReference>
<proteinExistence type="predicted"/>
<dbReference type="AlphaFoldDB" id="A0AAE0I9K5"/>
<evidence type="ECO:0008006" key="4">
    <source>
        <dbReference type="Google" id="ProtNLM"/>
    </source>
</evidence>
<dbReference type="SUPFAM" id="SSF52540">
    <property type="entry name" value="P-loop containing nucleoside triphosphate hydrolases"/>
    <property type="match status" value="1"/>
</dbReference>
<reference evidence="2" key="1">
    <citation type="journal article" date="2023" name="Mol. Phylogenet. Evol.">
        <title>Genome-scale phylogeny and comparative genomics of the fungal order Sordariales.</title>
        <authorList>
            <person name="Hensen N."/>
            <person name="Bonometti L."/>
            <person name="Westerberg I."/>
            <person name="Brannstrom I.O."/>
            <person name="Guillou S."/>
            <person name="Cros-Aarteil S."/>
            <person name="Calhoun S."/>
            <person name="Haridas S."/>
            <person name="Kuo A."/>
            <person name="Mondo S."/>
            <person name="Pangilinan J."/>
            <person name="Riley R."/>
            <person name="LaButti K."/>
            <person name="Andreopoulos B."/>
            <person name="Lipzen A."/>
            <person name="Chen C."/>
            <person name="Yan M."/>
            <person name="Daum C."/>
            <person name="Ng V."/>
            <person name="Clum A."/>
            <person name="Steindorff A."/>
            <person name="Ohm R.A."/>
            <person name="Martin F."/>
            <person name="Silar P."/>
            <person name="Natvig D.O."/>
            <person name="Lalanne C."/>
            <person name="Gautier V."/>
            <person name="Ament-Velasquez S.L."/>
            <person name="Kruys A."/>
            <person name="Hutchinson M.I."/>
            <person name="Powell A.J."/>
            <person name="Barry K."/>
            <person name="Miller A.N."/>
            <person name="Grigoriev I.V."/>
            <person name="Debuchy R."/>
            <person name="Gladieux P."/>
            <person name="Hiltunen Thoren M."/>
            <person name="Johannesson H."/>
        </authorList>
    </citation>
    <scope>NUCLEOTIDE SEQUENCE</scope>
    <source>
        <strain evidence="2">SMH4131-1</strain>
    </source>
</reference>
<feature type="compositionally biased region" description="Acidic residues" evidence="1">
    <location>
        <begin position="692"/>
        <end position="702"/>
    </location>
</feature>
<sequence>MRTQAGRTLSSRWLGRVFGLDRSSIASNSAPPPLYLCPALRPGSLATVNRRHGRPTQIHSRRALHVQAAASPDSTEMPHAGPTKKSTTRHMAGTLPTQCHGCGAFSQTTVPGMPGHFDLTRKAVRLHLGLVQEEESRPRKHDDIVQQALSGLDLAQMARLGINLRSLVTERKPEPAPVAHAAAAAAAPRDPPLCDRCHALVYHHTGNSIAHPGLDSLRETIEESPYKYNHIYHVLDAADFPMSLLPKIHEFLDFMPLRSQNRRAMTGKFYHGRRMEMSFIITRSDLLARKKEDVDSLMPYLRETLRDALGRAGKEIRLGNVRCVSAKRGWWTKELKKEIFDRGGAGWMVGKVNVGKSRLFEAVFPQGKMLLPSPPTHPKLPLPSEPQDTHSQAKSAVEVALKAGNPLNQPPPTKHMPADDDQFSLLPPAQPETMYPKMPIVSSLPGTTASPIRVPFGNGKGELIDLPGLSRGDLELHIKPEHRASLVMPHRITPEQQVLHPGRSLLLGGFIRITPRTPDLVFLAYAFTPIAPHVSATDKAIAIQEHAPCAPNVENIALPSTGPKIKLAGTFPLRYDVTEHKAGPITRKNALNIRVDRLPYRVCAIDILIEGCGWVEIVAQMRAKELYPLPREAMRTRQSHPPPPKNHNLNKDPTRLDTLDLLSSPNEEPAKQTQPRGLMEAFRDEDAKERLEEEEENGEASDEPNWPVVDVFSPEGRFVAARRPMNAWELNKPREVKARPRRSMRGHKKAMKARMRGEGVVSSSGW</sequence>
<keyword evidence="3" id="KW-1185">Reference proteome</keyword>
<comment type="caution">
    <text evidence="2">The sequence shown here is derived from an EMBL/GenBank/DDBJ whole genome shotgun (WGS) entry which is preliminary data.</text>
</comment>
<dbReference type="GO" id="GO:0005739">
    <property type="term" value="C:mitochondrion"/>
    <property type="evidence" value="ECO:0007669"/>
    <property type="project" value="TreeGrafter"/>
</dbReference>
<dbReference type="InterPro" id="IPR050896">
    <property type="entry name" value="Mito_lipid_metab_GTPase"/>
</dbReference>
<feature type="compositionally biased region" description="Basic and acidic residues" evidence="1">
    <location>
        <begin position="649"/>
        <end position="658"/>
    </location>
</feature>
<feature type="compositionally biased region" description="Polar residues" evidence="1">
    <location>
        <begin position="661"/>
        <end position="675"/>
    </location>
</feature>
<gene>
    <name evidence="2" type="ORF">B0T19DRAFT_431434</name>
</gene>
<evidence type="ECO:0000313" key="2">
    <source>
        <dbReference type="EMBL" id="KAK3321073.1"/>
    </source>
</evidence>
<feature type="compositionally biased region" description="Basic and acidic residues" evidence="1">
    <location>
        <begin position="681"/>
        <end position="691"/>
    </location>
</feature>
<reference evidence="2" key="2">
    <citation type="submission" date="2023-06" db="EMBL/GenBank/DDBJ databases">
        <authorList>
            <consortium name="Lawrence Berkeley National Laboratory"/>
            <person name="Haridas S."/>
            <person name="Hensen N."/>
            <person name="Bonometti L."/>
            <person name="Westerberg I."/>
            <person name="Brannstrom I.O."/>
            <person name="Guillou S."/>
            <person name="Cros-Aarteil S."/>
            <person name="Calhoun S."/>
            <person name="Kuo A."/>
            <person name="Mondo S."/>
            <person name="Pangilinan J."/>
            <person name="Riley R."/>
            <person name="Labutti K."/>
            <person name="Andreopoulos B."/>
            <person name="Lipzen A."/>
            <person name="Chen C."/>
            <person name="Yanf M."/>
            <person name="Daum C."/>
            <person name="Ng V."/>
            <person name="Clum A."/>
            <person name="Steindorff A."/>
            <person name="Ohm R."/>
            <person name="Martin F."/>
            <person name="Silar P."/>
            <person name="Natvig D."/>
            <person name="Lalanne C."/>
            <person name="Gautier V."/>
            <person name="Ament-Velasquez S.L."/>
            <person name="Kruys A."/>
            <person name="Hutchinson M.I."/>
            <person name="Powell A.J."/>
            <person name="Barry K."/>
            <person name="Miller A.N."/>
            <person name="Grigoriev I.V."/>
            <person name="Debuchy R."/>
            <person name="Gladieux P."/>
            <person name="Thoren M.H."/>
            <person name="Johannesson H."/>
        </authorList>
    </citation>
    <scope>NUCLEOTIDE SEQUENCE</scope>
    <source>
        <strain evidence="2">SMH4131-1</strain>
    </source>
</reference>
<dbReference type="PANTHER" id="PTHR46434">
    <property type="entry name" value="GENETIC INTERACTOR OF PROHIBITINS 3, MITOCHONDRIAL"/>
    <property type="match status" value="1"/>
</dbReference>
<evidence type="ECO:0000313" key="3">
    <source>
        <dbReference type="Proteomes" id="UP001286456"/>
    </source>
</evidence>
<feature type="compositionally biased region" description="Pro residues" evidence="1">
    <location>
        <begin position="372"/>
        <end position="384"/>
    </location>
</feature>
<feature type="region of interest" description="Disordered" evidence="1">
    <location>
        <begin position="68"/>
        <end position="89"/>
    </location>
</feature>
<feature type="region of interest" description="Disordered" evidence="1">
    <location>
        <begin position="372"/>
        <end position="394"/>
    </location>
</feature>
<evidence type="ECO:0000256" key="1">
    <source>
        <dbReference type="SAM" id="MobiDB-lite"/>
    </source>
</evidence>
<feature type="compositionally biased region" description="Basic residues" evidence="1">
    <location>
        <begin position="739"/>
        <end position="754"/>
    </location>
</feature>
<dbReference type="InterPro" id="IPR027417">
    <property type="entry name" value="P-loop_NTPase"/>
</dbReference>
<name>A0AAE0I9K5_9PEZI</name>
<organism evidence="2 3">
    <name type="scientific">Cercophora scortea</name>
    <dbReference type="NCBI Taxonomy" id="314031"/>
    <lineage>
        <taxon>Eukaryota</taxon>
        <taxon>Fungi</taxon>
        <taxon>Dikarya</taxon>
        <taxon>Ascomycota</taxon>
        <taxon>Pezizomycotina</taxon>
        <taxon>Sordariomycetes</taxon>
        <taxon>Sordariomycetidae</taxon>
        <taxon>Sordariales</taxon>
        <taxon>Lasiosphaeriaceae</taxon>
        <taxon>Cercophora</taxon>
    </lineage>
</organism>
<dbReference type="EMBL" id="JAUEPO010000005">
    <property type="protein sequence ID" value="KAK3321073.1"/>
    <property type="molecule type" value="Genomic_DNA"/>
</dbReference>
<protein>
    <recommendedName>
        <fullName evidence="4">Genetic interactor of prohibitins 3, mitochondrial</fullName>
    </recommendedName>
</protein>
<dbReference type="Proteomes" id="UP001286456">
    <property type="component" value="Unassembled WGS sequence"/>
</dbReference>
<accession>A0AAE0I9K5</accession>
<feature type="region of interest" description="Disordered" evidence="1">
    <location>
        <begin position="731"/>
        <end position="766"/>
    </location>
</feature>
<feature type="region of interest" description="Disordered" evidence="1">
    <location>
        <begin position="633"/>
        <end position="709"/>
    </location>
</feature>